<evidence type="ECO:0000259" key="3">
    <source>
        <dbReference type="Pfam" id="PF10531"/>
    </source>
</evidence>
<dbReference type="Gene3D" id="3.10.560.10">
    <property type="entry name" value="Outer membrane lipoprotein wza domain like"/>
    <property type="match status" value="1"/>
</dbReference>
<evidence type="ECO:0000313" key="7">
    <source>
        <dbReference type="Proteomes" id="UP000623926"/>
    </source>
</evidence>
<feature type="region of interest" description="Disordered" evidence="1">
    <location>
        <begin position="358"/>
        <end position="387"/>
    </location>
</feature>
<evidence type="ECO:0000256" key="1">
    <source>
        <dbReference type="SAM" id="MobiDB-lite"/>
    </source>
</evidence>
<dbReference type="SUPFAM" id="SSF47781">
    <property type="entry name" value="RuvA domain 2-like"/>
    <property type="match status" value="1"/>
</dbReference>
<organism evidence="4 7">
    <name type="scientific">Streptomyces californicus</name>
    <dbReference type="NCBI Taxonomy" id="67351"/>
    <lineage>
        <taxon>Bacteria</taxon>
        <taxon>Bacillati</taxon>
        <taxon>Actinomycetota</taxon>
        <taxon>Actinomycetes</taxon>
        <taxon>Kitasatosporales</taxon>
        <taxon>Streptomycetaceae</taxon>
        <taxon>Streptomyces</taxon>
    </lineage>
</organism>
<evidence type="ECO:0000313" key="5">
    <source>
        <dbReference type="EMBL" id="QRV41028.1"/>
    </source>
</evidence>
<feature type="compositionally biased region" description="Pro residues" evidence="1">
    <location>
        <begin position="273"/>
        <end position="286"/>
    </location>
</feature>
<dbReference type="InterPro" id="IPR010994">
    <property type="entry name" value="RuvA_2-like"/>
</dbReference>
<feature type="domain" description="Soluble ligand binding" evidence="3">
    <location>
        <begin position="298"/>
        <end position="352"/>
    </location>
</feature>
<dbReference type="AlphaFoldDB" id="A0ABD7D7I4"/>
<keyword evidence="2" id="KW-0472">Membrane</keyword>
<dbReference type="InterPro" id="IPR051675">
    <property type="entry name" value="Endo/Exo/Phosphatase_dom_1"/>
</dbReference>
<evidence type="ECO:0000256" key="2">
    <source>
        <dbReference type="SAM" id="Phobius"/>
    </source>
</evidence>
<feature type="region of interest" description="Disordered" evidence="1">
    <location>
        <begin position="123"/>
        <end position="144"/>
    </location>
</feature>
<feature type="compositionally biased region" description="Low complexity" evidence="1">
    <location>
        <begin position="1"/>
        <end position="27"/>
    </location>
</feature>
<evidence type="ECO:0000313" key="6">
    <source>
        <dbReference type="Proteomes" id="UP000598054"/>
    </source>
</evidence>
<dbReference type="PANTHER" id="PTHR21180:SF32">
    <property type="entry name" value="ENDONUCLEASE_EXONUCLEASE_PHOSPHATASE FAMILY DOMAIN-CONTAINING PROTEIN 1"/>
    <property type="match status" value="1"/>
</dbReference>
<reference evidence="6 7" key="1">
    <citation type="submission" date="2021-02" db="EMBL/GenBank/DDBJ databases">
        <title>FDA dAtabase for Regulatory Grade micrObial Sequences (FDA-ARGOS): Supporting development and validation of Infectious Disease Dx tests.</title>
        <authorList>
            <person name="Sproer C."/>
            <person name="Gronow S."/>
            <person name="Severitt S."/>
            <person name="Schroder I."/>
            <person name="Tallon L."/>
            <person name="Sadzewicz L."/>
            <person name="Zhao X."/>
            <person name="Boylan J."/>
            <person name="Ott S."/>
            <person name="Bowen H."/>
            <person name="Vavikolanu K."/>
            <person name="Mehta A."/>
            <person name="Aluvathingal J."/>
            <person name="Nadendla S."/>
            <person name="Lowell S."/>
            <person name="Myers T."/>
            <person name="Yan Y."/>
            <person name="Sichtig H."/>
        </authorList>
    </citation>
    <scope>NUCLEOTIDE SEQUENCE [LARGE SCALE GENOMIC DNA]</scope>
    <source>
        <strain evidence="5 6">FDAARGOS_1211</strain>
        <strain evidence="4 7">FDAARGOS_1212</strain>
    </source>
</reference>
<dbReference type="Gene3D" id="1.10.150.320">
    <property type="entry name" value="Photosystem II 12 kDa extrinsic protein"/>
    <property type="match status" value="1"/>
</dbReference>
<keyword evidence="2" id="KW-0812">Transmembrane</keyword>
<gene>
    <name evidence="5" type="ORF">I6J41_09930</name>
    <name evidence="4" type="ORF">I6J42_23650</name>
</gene>
<feature type="compositionally biased region" description="Low complexity" evidence="1">
    <location>
        <begin position="92"/>
        <end position="103"/>
    </location>
</feature>
<dbReference type="Proteomes" id="UP000623926">
    <property type="component" value="Chromosome"/>
</dbReference>
<dbReference type="Proteomes" id="UP000598054">
    <property type="component" value="Chromosome"/>
</dbReference>
<dbReference type="EMBL" id="CP070249">
    <property type="protein sequence ID" value="QRV41028.1"/>
    <property type="molecule type" value="Genomic_DNA"/>
</dbReference>
<keyword evidence="2" id="KW-1133">Transmembrane helix</keyword>
<dbReference type="Pfam" id="PF10531">
    <property type="entry name" value="SLBB"/>
    <property type="match status" value="1"/>
</dbReference>
<name>A0ABD7D7I4_9ACTN</name>
<feature type="region of interest" description="Disordered" evidence="1">
    <location>
        <begin position="1"/>
        <end position="103"/>
    </location>
</feature>
<feature type="compositionally biased region" description="Gly residues" evidence="1">
    <location>
        <begin position="67"/>
        <end position="76"/>
    </location>
</feature>
<feature type="compositionally biased region" description="Gly residues" evidence="1">
    <location>
        <begin position="363"/>
        <end position="384"/>
    </location>
</feature>
<evidence type="ECO:0000313" key="4">
    <source>
        <dbReference type="EMBL" id="QRV36706.1"/>
    </source>
</evidence>
<feature type="region of interest" description="Disordered" evidence="1">
    <location>
        <begin position="254"/>
        <end position="298"/>
    </location>
</feature>
<proteinExistence type="predicted"/>
<dbReference type="PANTHER" id="PTHR21180">
    <property type="entry name" value="ENDONUCLEASE/EXONUCLEASE/PHOSPHATASE FAMILY DOMAIN-CONTAINING PROTEIN 1"/>
    <property type="match status" value="1"/>
</dbReference>
<keyword evidence="6" id="KW-1185">Reference proteome</keyword>
<dbReference type="EMBL" id="CP070245">
    <property type="protein sequence ID" value="QRV36706.1"/>
    <property type="molecule type" value="Genomic_DNA"/>
</dbReference>
<dbReference type="InterPro" id="IPR019554">
    <property type="entry name" value="Soluble_ligand-bd"/>
</dbReference>
<protein>
    <submittedName>
        <fullName evidence="4">Helix-hairpin-helix domain-containing protein</fullName>
    </submittedName>
</protein>
<sequence>MTLRNSWASTSDASATSAVAPAAVSSPVERTSSPPGSGDNPSFPVLPPPDPLSGRHPARGRHAAGTRPGGRAGTGPGARSVPRPGGRRAARRSALASAAGRSRADALMAGAFGGGGGPGEPGPLAAASCPVQEPGAGPAPAESVRAPVAAFSPDPVGPEVAGPDPVGPEVARDLAAEPGPPADGVDRAAGDSSKLRRLTSVVRERLPLWVRLRCGMAPRTPVALGLVLIAAVALAVFHFWSSGPQTVGVPEPVADEAVVPGPTPDALRAGAPDPVPRPAAGQPPPEGGGDGGDGGQIVVDVSGKVRRPGVRRLPAGSRVADALEAAGGVRVGTDLTGLNRARVLTDGEQVVVGLPPGSSLTGAAGGGASTGGGQTGTTGGGGPSGPLSLNTATAEQLEALPGVGPVLAQHMIDYRTENNGFRSVDELRQVNGIGDRRFADLQPLVRP</sequence>
<accession>A0ABD7D7I4</accession>
<feature type="transmembrane region" description="Helical" evidence="2">
    <location>
        <begin position="221"/>
        <end position="240"/>
    </location>
</feature>
<dbReference type="Pfam" id="PF12836">
    <property type="entry name" value="HHH_3"/>
    <property type="match status" value="1"/>
</dbReference>